<feature type="transmembrane region" description="Helical" evidence="6">
    <location>
        <begin position="34"/>
        <end position="55"/>
    </location>
</feature>
<organism evidence="7 8">
    <name type="scientific">Caenorhabditis japonica</name>
    <dbReference type="NCBI Taxonomy" id="281687"/>
    <lineage>
        <taxon>Eukaryota</taxon>
        <taxon>Metazoa</taxon>
        <taxon>Ecdysozoa</taxon>
        <taxon>Nematoda</taxon>
        <taxon>Chromadorea</taxon>
        <taxon>Rhabditida</taxon>
        <taxon>Rhabditina</taxon>
        <taxon>Rhabditomorpha</taxon>
        <taxon>Rhabditoidea</taxon>
        <taxon>Rhabditidae</taxon>
        <taxon>Peloderinae</taxon>
        <taxon>Caenorhabditis</taxon>
    </lineage>
</organism>
<comment type="subcellular location">
    <subcellularLocation>
        <location evidence="1">Membrane</location>
        <topology evidence="1">Multi-pass membrane protein</topology>
    </subcellularLocation>
</comment>
<proteinExistence type="inferred from homology"/>
<protein>
    <submittedName>
        <fullName evidence="7">Uncharacterized protein</fullName>
    </submittedName>
</protein>
<dbReference type="GO" id="GO:0004930">
    <property type="term" value="F:G protein-coupled receptor activity"/>
    <property type="evidence" value="ECO:0007669"/>
    <property type="project" value="InterPro"/>
</dbReference>
<accession>A0A8R1DFY4</accession>
<dbReference type="GO" id="GO:0007606">
    <property type="term" value="P:sensory perception of chemical stimulus"/>
    <property type="evidence" value="ECO:0007669"/>
    <property type="project" value="InterPro"/>
</dbReference>
<evidence type="ECO:0000256" key="2">
    <source>
        <dbReference type="ARBA" id="ARBA00022692"/>
    </source>
</evidence>
<feature type="transmembrane region" description="Helical" evidence="6">
    <location>
        <begin position="150"/>
        <end position="172"/>
    </location>
</feature>
<keyword evidence="2 6" id="KW-0812">Transmembrane</keyword>
<feature type="transmembrane region" description="Helical" evidence="6">
    <location>
        <begin position="244"/>
        <end position="266"/>
    </location>
</feature>
<feature type="transmembrane region" description="Helical" evidence="6">
    <location>
        <begin position="201"/>
        <end position="218"/>
    </location>
</feature>
<keyword evidence="8" id="KW-1185">Reference proteome</keyword>
<dbReference type="PANTHER" id="PTHR31582">
    <property type="entry name" value="SERPENTINE RECEPTOR, CLASS A (ALPHA)-RELATED-RELATED"/>
    <property type="match status" value="1"/>
</dbReference>
<evidence type="ECO:0000256" key="3">
    <source>
        <dbReference type="ARBA" id="ARBA00022989"/>
    </source>
</evidence>
<dbReference type="Pfam" id="PF02117">
    <property type="entry name" value="7TM_GPCR_Sra"/>
    <property type="match status" value="1"/>
</dbReference>
<dbReference type="GO" id="GO:0016020">
    <property type="term" value="C:membrane"/>
    <property type="evidence" value="ECO:0007669"/>
    <property type="project" value="UniProtKB-SubCell"/>
</dbReference>
<dbReference type="PANTHER" id="PTHR31582:SF1">
    <property type="entry name" value="SERPENTINE RECEPTOR CLASS ALPHA-28-RELATED"/>
    <property type="match status" value="1"/>
</dbReference>
<evidence type="ECO:0000256" key="5">
    <source>
        <dbReference type="ARBA" id="ARBA00037994"/>
    </source>
</evidence>
<comment type="similarity">
    <text evidence="5">Belongs to the nematode receptor-like protein sra family.</text>
</comment>
<reference evidence="8" key="1">
    <citation type="submission" date="2010-08" db="EMBL/GenBank/DDBJ databases">
        <authorList>
            <consortium name="Caenorhabditis japonica Sequencing Consortium"/>
            <person name="Wilson R.K."/>
        </authorList>
    </citation>
    <scope>NUCLEOTIDE SEQUENCE [LARGE SCALE GENOMIC DNA]</scope>
    <source>
        <strain evidence="8">DF5081</strain>
    </source>
</reference>
<dbReference type="Proteomes" id="UP000005237">
    <property type="component" value="Unassembled WGS sequence"/>
</dbReference>
<feature type="transmembrane region" description="Helical" evidence="6">
    <location>
        <begin position="286"/>
        <end position="305"/>
    </location>
</feature>
<dbReference type="OMA" id="NIFPNCT"/>
<keyword evidence="3 6" id="KW-1133">Transmembrane helix</keyword>
<keyword evidence="4 6" id="KW-0472">Membrane</keyword>
<name>A0A8R1DFY4_CAEJA</name>
<reference evidence="7" key="2">
    <citation type="submission" date="2022-06" db="UniProtKB">
        <authorList>
            <consortium name="EnsemblMetazoa"/>
        </authorList>
    </citation>
    <scope>IDENTIFICATION</scope>
    <source>
        <strain evidence="7">DF5081</strain>
    </source>
</reference>
<dbReference type="InterPro" id="IPR000344">
    <property type="entry name" value="7TM_GPCR_serpentine_rcpt_Sra"/>
</dbReference>
<evidence type="ECO:0000256" key="6">
    <source>
        <dbReference type="SAM" id="Phobius"/>
    </source>
</evidence>
<dbReference type="AlphaFoldDB" id="A0A8R1DFY4"/>
<evidence type="ECO:0000256" key="4">
    <source>
        <dbReference type="ARBA" id="ARBA00023136"/>
    </source>
</evidence>
<dbReference type="EnsemblMetazoa" id="CJA00854.1">
    <property type="protein sequence ID" value="CJA00854.1"/>
    <property type="gene ID" value="WBGene00120058"/>
</dbReference>
<sequence>MLLSQNTEKFDEGKCATEGVHSALTSWLLMANHAFLLTVTVASFLLTINAFRMLWRHNIFPNCTRILLLSALTNGVIHQCTMAEIRVRAIIHAITYSSDPCSIQFHASECIAENIFYYFTNIFSSNCLVSLFIDRLLSLRLHSAYSNHQILAAIFFMFFQMGSSVVTMLYVFSGDMLTGYVPMCFYPLPSILKQFYWMNEFRMYGLVVVFVLSLAILFHNKHRENRMIHNVYDTESRYKSYESVLTTGAVCIIISTQVVCLVFASAGTALLHNLKTKISEPLFHSLLPFLAGLTYSNFFLPIIISTRTQQIINQRYKAIGRITLQREGFDEHFAALDISWEAKKT</sequence>
<evidence type="ECO:0000313" key="8">
    <source>
        <dbReference type="Proteomes" id="UP000005237"/>
    </source>
</evidence>
<evidence type="ECO:0000313" key="7">
    <source>
        <dbReference type="EnsemblMetazoa" id="CJA00854.1"/>
    </source>
</evidence>
<evidence type="ECO:0000256" key="1">
    <source>
        <dbReference type="ARBA" id="ARBA00004141"/>
    </source>
</evidence>